<proteinExistence type="inferred from homology"/>
<dbReference type="InterPro" id="IPR000092">
    <property type="entry name" value="Polyprenyl_synt"/>
</dbReference>
<evidence type="ECO:0000256" key="6">
    <source>
        <dbReference type="RuleBase" id="RU004466"/>
    </source>
</evidence>
<dbReference type="RefSeq" id="WP_201873522.1">
    <property type="nucleotide sequence ID" value="NZ_JAERRF010000004.1"/>
</dbReference>
<comment type="similarity">
    <text evidence="2 6">Belongs to the FPP/GGPP synthase family.</text>
</comment>
<evidence type="ECO:0000256" key="5">
    <source>
        <dbReference type="ARBA" id="ARBA00022842"/>
    </source>
</evidence>
<dbReference type="EMBL" id="JAERRF010000004">
    <property type="protein sequence ID" value="MBL1096774.1"/>
    <property type="molecule type" value="Genomic_DNA"/>
</dbReference>
<evidence type="ECO:0000256" key="3">
    <source>
        <dbReference type="ARBA" id="ARBA00022679"/>
    </source>
</evidence>
<dbReference type="PANTHER" id="PTHR12001">
    <property type="entry name" value="GERANYLGERANYL PYROPHOSPHATE SYNTHASE"/>
    <property type="match status" value="1"/>
</dbReference>
<evidence type="ECO:0000313" key="7">
    <source>
        <dbReference type="EMBL" id="MBL1096774.1"/>
    </source>
</evidence>
<gene>
    <name evidence="7" type="ORF">JK363_08875</name>
</gene>
<comment type="caution">
    <text evidence="7">The sequence shown here is derived from an EMBL/GenBank/DDBJ whole genome shotgun (WGS) entry which is preliminary data.</text>
</comment>
<dbReference type="SFLD" id="SFLDS00005">
    <property type="entry name" value="Isoprenoid_Synthase_Type_I"/>
    <property type="match status" value="1"/>
</dbReference>
<reference evidence="7 8" key="1">
    <citation type="submission" date="2021-01" db="EMBL/GenBank/DDBJ databases">
        <title>WGS of actinomycetes isolated from Thailand.</title>
        <authorList>
            <person name="Thawai C."/>
        </authorList>
    </citation>
    <scope>NUCLEOTIDE SEQUENCE [LARGE SCALE GENOMIC DNA]</scope>
    <source>
        <strain evidence="7 8">CA1R205</strain>
    </source>
</reference>
<keyword evidence="4" id="KW-0479">Metal-binding</keyword>
<dbReference type="Gene3D" id="1.10.600.10">
    <property type="entry name" value="Farnesyl Diphosphate Synthase"/>
    <property type="match status" value="1"/>
</dbReference>
<keyword evidence="5" id="KW-0460">Magnesium</keyword>
<evidence type="ECO:0000256" key="4">
    <source>
        <dbReference type="ARBA" id="ARBA00022723"/>
    </source>
</evidence>
<dbReference type="SFLD" id="SFLDG01017">
    <property type="entry name" value="Polyprenyl_Transferase_Like"/>
    <property type="match status" value="1"/>
</dbReference>
<keyword evidence="8" id="KW-1185">Reference proteome</keyword>
<organism evidence="7 8">
    <name type="scientific">Streptomyces coffeae</name>
    <dbReference type="NCBI Taxonomy" id="621382"/>
    <lineage>
        <taxon>Bacteria</taxon>
        <taxon>Bacillati</taxon>
        <taxon>Actinomycetota</taxon>
        <taxon>Actinomycetes</taxon>
        <taxon>Kitasatosporales</taxon>
        <taxon>Streptomycetaceae</taxon>
        <taxon>Streptomyces</taxon>
    </lineage>
</organism>
<comment type="cofactor">
    <cofactor evidence="1">
        <name>Mg(2+)</name>
        <dbReference type="ChEBI" id="CHEBI:18420"/>
    </cofactor>
</comment>
<dbReference type="CDD" id="cd00685">
    <property type="entry name" value="Trans_IPPS_HT"/>
    <property type="match status" value="1"/>
</dbReference>
<keyword evidence="3 6" id="KW-0808">Transferase</keyword>
<dbReference type="SUPFAM" id="SSF48576">
    <property type="entry name" value="Terpenoid synthases"/>
    <property type="match status" value="1"/>
</dbReference>
<dbReference type="PROSITE" id="PS00444">
    <property type="entry name" value="POLYPRENYL_SYNTHASE_2"/>
    <property type="match status" value="1"/>
</dbReference>
<accession>A0ABS1N9Y9</accession>
<evidence type="ECO:0000256" key="1">
    <source>
        <dbReference type="ARBA" id="ARBA00001946"/>
    </source>
</evidence>
<dbReference type="Pfam" id="PF00348">
    <property type="entry name" value="polyprenyl_synt"/>
    <property type="match status" value="1"/>
</dbReference>
<dbReference type="PANTHER" id="PTHR12001:SF85">
    <property type="entry name" value="SHORT CHAIN ISOPRENYL DIPHOSPHATE SYNTHASE"/>
    <property type="match status" value="1"/>
</dbReference>
<evidence type="ECO:0000256" key="2">
    <source>
        <dbReference type="ARBA" id="ARBA00006706"/>
    </source>
</evidence>
<evidence type="ECO:0000313" key="8">
    <source>
        <dbReference type="Proteomes" id="UP000634229"/>
    </source>
</evidence>
<dbReference type="Proteomes" id="UP000634229">
    <property type="component" value="Unassembled WGS sequence"/>
</dbReference>
<protein>
    <submittedName>
        <fullName evidence="7">Polyprenyl synthetase family protein</fullName>
    </submittedName>
</protein>
<sequence>MTTPTLTPDFLDTDTIRGAVERVLDEFLATKSRSPAPPRLPSLAGLLGDFLSGGKRIRPLLCVTGWRAVGGGGDPGPVLRVAAALEMFHAFALLHDDVMDDSPVRRGRPTMHRTLAGLGATHPGPERIERSGVSGAVLLGDLALLWSDEILHTAGLTPVQLAAVLTPLTTMRTEVMFGQFLDLCATGTLTDDVESTLTVNRYKTAGYTVERPLHIGAAVAGAGPEAMDALTRYALPLGEAFQLRDDLIGVFGTPESTGKSPLDDLRAGKNTTLTALALRASDPVQDAQLRELLGDPLLDEKQAAIVREIFEATGARETVERMIEDRRQRALHALDAAPFTPDAVTALRRLARMTTVRTS</sequence>
<dbReference type="InterPro" id="IPR008949">
    <property type="entry name" value="Isoprenoid_synthase_dom_sf"/>
</dbReference>
<dbReference type="InterPro" id="IPR033749">
    <property type="entry name" value="Polyprenyl_synt_CS"/>
</dbReference>
<dbReference type="PROSITE" id="PS00723">
    <property type="entry name" value="POLYPRENYL_SYNTHASE_1"/>
    <property type="match status" value="1"/>
</dbReference>
<name>A0ABS1N9Y9_9ACTN</name>